<protein>
    <submittedName>
        <fullName evidence="2">Uncharacterized protein</fullName>
    </submittedName>
</protein>
<organism evidence="2 3">
    <name type="scientific">Myxococcus xanthus (strain DK1622)</name>
    <dbReference type="NCBI Taxonomy" id="246197"/>
    <lineage>
        <taxon>Bacteria</taxon>
        <taxon>Pseudomonadati</taxon>
        <taxon>Myxococcota</taxon>
        <taxon>Myxococcia</taxon>
        <taxon>Myxococcales</taxon>
        <taxon>Cystobacterineae</taxon>
        <taxon>Myxococcaceae</taxon>
        <taxon>Myxococcus</taxon>
    </lineage>
</organism>
<keyword evidence="3" id="KW-1185">Reference proteome</keyword>
<gene>
    <name evidence="2" type="ordered locus">MXAN_5162</name>
</gene>
<feature type="region of interest" description="Disordered" evidence="1">
    <location>
        <begin position="1"/>
        <end position="23"/>
    </location>
</feature>
<evidence type="ECO:0000256" key="1">
    <source>
        <dbReference type="SAM" id="MobiDB-lite"/>
    </source>
</evidence>
<feature type="compositionally biased region" description="Polar residues" evidence="1">
    <location>
        <begin position="82"/>
        <end position="94"/>
    </location>
</feature>
<proteinExistence type="predicted"/>
<accession>Q1D208</accession>
<evidence type="ECO:0000313" key="2">
    <source>
        <dbReference type="EMBL" id="ABF86391.1"/>
    </source>
</evidence>
<dbReference type="EnsemblBacteria" id="ABF86391">
    <property type="protein sequence ID" value="ABF86391"/>
    <property type="gene ID" value="MXAN_5162"/>
</dbReference>
<sequence>MTSPSTPSPSSSSHQKAAAERRNPERAACLLDYNGRAMNRTALLSLCVAASLVACTERTSSPAAGVDSGIAAAPVAPATPGKGQTPSPAPNTEPQGAGSPDAAVPGSATAEAANADSGVGEYTGAPAAEKGTCSAASLSPRAAPASPALPAPVESMRQRIIAAAVACDYTALNTLADENGKAVRFTFGDGTDAGEYWRAAEKLGNPELARIVKVLNLPYAKQDNLYFWPAVHVTGATSDKDWGALKGVYPDEEIAGMKDQGSYLGLRVGITPEGDWQIAVAGD</sequence>
<dbReference type="HOGENOM" id="CLU_982909_0_0_7"/>
<name>Q1D208_MYXXD</name>
<dbReference type="EMBL" id="CP000113">
    <property type="protein sequence ID" value="ABF86391.1"/>
    <property type="molecule type" value="Genomic_DNA"/>
</dbReference>
<dbReference type="AlphaFoldDB" id="Q1D208"/>
<dbReference type="Proteomes" id="UP000002402">
    <property type="component" value="Chromosome"/>
</dbReference>
<feature type="region of interest" description="Disordered" evidence="1">
    <location>
        <begin position="75"/>
        <end position="123"/>
    </location>
</feature>
<feature type="compositionally biased region" description="Low complexity" evidence="1">
    <location>
        <begin position="1"/>
        <end position="13"/>
    </location>
</feature>
<evidence type="ECO:0000313" key="3">
    <source>
        <dbReference type="Proteomes" id="UP000002402"/>
    </source>
</evidence>
<reference evidence="2 3" key="1">
    <citation type="journal article" date="2006" name="Proc. Natl. Acad. Sci. U.S.A.">
        <title>Evolution of sensory complexity recorded in a myxobacterial genome.</title>
        <authorList>
            <person name="Goldman B.S."/>
            <person name="Nierman W.C."/>
            <person name="Kaiser D."/>
            <person name="Slater S.C."/>
            <person name="Durkin A.S."/>
            <person name="Eisen J.A."/>
            <person name="Ronning C.M."/>
            <person name="Barbazuk W.B."/>
            <person name="Blanchard M."/>
            <person name="Field C."/>
            <person name="Halling C."/>
            <person name="Hinkle G."/>
            <person name="Iartchuk O."/>
            <person name="Kim H.S."/>
            <person name="Mackenzie C."/>
            <person name="Madupu R."/>
            <person name="Miller N."/>
            <person name="Shvartsbeyn A."/>
            <person name="Sullivan S.A."/>
            <person name="Vaudin M."/>
            <person name="Wiegand R."/>
            <person name="Kaplan H.B."/>
        </authorList>
    </citation>
    <scope>NUCLEOTIDE SEQUENCE [LARGE SCALE GENOMIC DNA]</scope>
    <source>
        <strain evidence="3">DK1622</strain>
    </source>
</reference>
<dbReference type="eggNOG" id="ENOG5032QXM">
    <property type="taxonomic scope" value="Bacteria"/>
</dbReference>
<dbReference type="KEGG" id="mxa:MXAN_5162"/>